<proteinExistence type="predicted"/>
<keyword evidence="1" id="KW-0597">Phosphoprotein</keyword>
<evidence type="ECO:0000313" key="6">
    <source>
        <dbReference type="EMBL" id="KAK2078572.1"/>
    </source>
</evidence>
<feature type="compositionally biased region" description="Acidic residues" evidence="5">
    <location>
        <begin position="38"/>
        <end position="57"/>
    </location>
</feature>
<keyword evidence="3" id="KW-0677">Repeat</keyword>
<feature type="compositionally biased region" description="Basic residues" evidence="5">
    <location>
        <begin position="253"/>
        <end position="266"/>
    </location>
</feature>
<keyword evidence="7" id="KW-1185">Reference proteome</keyword>
<evidence type="ECO:0000256" key="3">
    <source>
        <dbReference type="ARBA" id="ARBA00022737"/>
    </source>
</evidence>
<name>A0AAD9MIK6_PROWI</name>
<gene>
    <name evidence="6" type="ORF">QBZ16_003412</name>
</gene>
<organism evidence="6 7">
    <name type="scientific">Prototheca wickerhamii</name>
    <dbReference type="NCBI Taxonomy" id="3111"/>
    <lineage>
        <taxon>Eukaryota</taxon>
        <taxon>Viridiplantae</taxon>
        <taxon>Chlorophyta</taxon>
        <taxon>core chlorophytes</taxon>
        <taxon>Trebouxiophyceae</taxon>
        <taxon>Chlorellales</taxon>
        <taxon>Chlorellaceae</taxon>
        <taxon>Prototheca</taxon>
    </lineage>
</organism>
<dbReference type="InterPro" id="IPR001680">
    <property type="entry name" value="WD40_rpt"/>
</dbReference>
<dbReference type="Proteomes" id="UP001255856">
    <property type="component" value="Unassembled WGS sequence"/>
</dbReference>
<feature type="compositionally biased region" description="Acidic residues" evidence="5">
    <location>
        <begin position="135"/>
        <end position="147"/>
    </location>
</feature>
<reference evidence="6" key="1">
    <citation type="submission" date="2021-01" db="EMBL/GenBank/DDBJ databases">
        <authorList>
            <person name="Eckstrom K.M.E."/>
        </authorList>
    </citation>
    <scope>NUCLEOTIDE SEQUENCE</scope>
    <source>
        <strain evidence="6">UVCC 0001</strain>
    </source>
</reference>
<feature type="repeat" description="WD" evidence="4">
    <location>
        <begin position="408"/>
        <end position="450"/>
    </location>
</feature>
<sequence length="509" mass="53131">MISAVAWIPKGVAKSKPDRTVLTAEELEELKNQVGSDGEWEEADSADEDASSSEEDEVAKAMEVAQSVKEAAARPAPGAGDLAAAMAELDMDRYDEESDGEGAAAARLLGAGNPGQAYYANPAADPYLGDKGDSESESGSEADAEELSASDVLIMAARNEDDVSNLEVWVYEEADERGPGNLYVHHSLLLPAFPLSVAWLDLCPGGAARRNLAAVGSFEPGIELWDLDRLDAVEPVATLGGADYEATRLADARRKKKGKKKGKKGRAAPDVEVRPGSHTDAVLGLAWNREFRNVLASASADHCVKVWDVGTGACSATLQHHSSKVQAVAWNPVEHAVLLSGGFDRRAVIADVRAGEGAAGRGWSVPADVEAVTWDPFSPTCFAVASEDGGVCTYDARAGEGAAPLWTLRAHAKAACALDHCPAVAGLVLTASTDKQVKLWNTRGQQPVQLASQDLGVGAVFSASFCRDQPLLVAAGGALGTVAVWDAAVEAAVAELAGVTARQPTAVEE</sequence>
<feature type="region of interest" description="Disordered" evidence="5">
    <location>
        <begin position="29"/>
        <end position="80"/>
    </location>
</feature>
<evidence type="ECO:0000313" key="7">
    <source>
        <dbReference type="Proteomes" id="UP001255856"/>
    </source>
</evidence>
<dbReference type="PRINTS" id="PR00320">
    <property type="entry name" value="GPROTEINBRPT"/>
</dbReference>
<dbReference type="SUPFAM" id="SSF50978">
    <property type="entry name" value="WD40 repeat-like"/>
    <property type="match status" value="1"/>
</dbReference>
<accession>A0AAD9MIK6</accession>
<dbReference type="PROSITE" id="PS50082">
    <property type="entry name" value="WD_REPEATS_2"/>
    <property type="match status" value="2"/>
</dbReference>
<dbReference type="InterPro" id="IPR020472">
    <property type="entry name" value="WD40_PAC1"/>
</dbReference>
<protein>
    <submittedName>
        <fullName evidence="6">Uncharacterized protein</fullName>
    </submittedName>
</protein>
<dbReference type="InterPro" id="IPR036322">
    <property type="entry name" value="WD40_repeat_dom_sf"/>
</dbReference>
<dbReference type="Pfam" id="PF00400">
    <property type="entry name" value="WD40"/>
    <property type="match status" value="3"/>
</dbReference>
<evidence type="ECO:0000256" key="5">
    <source>
        <dbReference type="SAM" id="MobiDB-lite"/>
    </source>
</evidence>
<feature type="repeat" description="WD" evidence="4">
    <location>
        <begin position="275"/>
        <end position="317"/>
    </location>
</feature>
<dbReference type="Gene3D" id="2.130.10.10">
    <property type="entry name" value="YVTN repeat-like/Quinoprotein amine dehydrogenase"/>
    <property type="match status" value="2"/>
</dbReference>
<evidence type="ECO:0000256" key="1">
    <source>
        <dbReference type="ARBA" id="ARBA00022553"/>
    </source>
</evidence>
<feature type="region of interest" description="Disordered" evidence="5">
    <location>
        <begin position="120"/>
        <end position="147"/>
    </location>
</feature>
<dbReference type="PROSITE" id="PS00678">
    <property type="entry name" value="WD_REPEATS_1"/>
    <property type="match status" value="2"/>
</dbReference>
<dbReference type="InterPro" id="IPR015943">
    <property type="entry name" value="WD40/YVTN_repeat-like_dom_sf"/>
</dbReference>
<comment type="caution">
    <text evidence="6">The sequence shown here is derived from an EMBL/GenBank/DDBJ whole genome shotgun (WGS) entry which is preliminary data.</text>
</comment>
<keyword evidence="2 4" id="KW-0853">WD repeat</keyword>
<dbReference type="AlphaFoldDB" id="A0AAD9MIK6"/>
<dbReference type="GO" id="GO:0006364">
    <property type="term" value="P:rRNA processing"/>
    <property type="evidence" value="ECO:0007669"/>
    <property type="project" value="InterPro"/>
</dbReference>
<feature type="region of interest" description="Disordered" evidence="5">
    <location>
        <begin position="251"/>
        <end position="273"/>
    </location>
</feature>
<dbReference type="PANTHER" id="PTHR14091:SF0">
    <property type="entry name" value="PERIODIC TRYPTOPHAN PROTEIN 1 HOMOLOG"/>
    <property type="match status" value="1"/>
</dbReference>
<dbReference type="EMBL" id="JASFZW010000004">
    <property type="protein sequence ID" value="KAK2078572.1"/>
    <property type="molecule type" value="Genomic_DNA"/>
</dbReference>
<dbReference type="SMART" id="SM00320">
    <property type="entry name" value="WD40"/>
    <property type="match status" value="5"/>
</dbReference>
<evidence type="ECO:0000256" key="2">
    <source>
        <dbReference type="ARBA" id="ARBA00022574"/>
    </source>
</evidence>
<dbReference type="PANTHER" id="PTHR14091">
    <property type="entry name" value="PERIODIC TRYPTOPHAN PROTEIN 1"/>
    <property type="match status" value="1"/>
</dbReference>
<dbReference type="GO" id="GO:0005634">
    <property type="term" value="C:nucleus"/>
    <property type="evidence" value="ECO:0007669"/>
    <property type="project" value="TreeGrafter"/>
</dbReference>
<dbReference type="PROSITE" id="PS50294">
    <property type="entry name" value="WD_REPEATS_REGION"/>
    <property type="match status" value="1"/>
</dbReference>
<evidence type="ECO:0000256" key="4">
    <source>
        <dbReference type="PROSITE-ProRule" id="PRU00221"/>
    </source>
</evidence>
<dbReference type="InterPro" id="IPR044285">
    <property type="entry name" value="PWP1"/>
</dbReference>
<dbReference type="InterPro" id="IPR019775">
    <property type="entry name" value="WD40_repeat_CS"/>
</dbReference>